<evidence type="ECO:0008006" key="5">
    <source>
        <dbReference type="Google" id="ProtNLM"/>
    </source>
</evidence>
<feature type="chain" id="PRO_5047168722" description="Lytic polysaccharide monooxygenase" evidence="2">
    <location>
        <begin position="21"/>
        <end position="420"/>
    </location>
</feature>
<feature type="region of interest" description="Disordered" evidence="1">
    <location>
        <begin position="121"/>
        <end position="142"/>
    </location>
</feature>
<dbReference type="PANTHER" id="PTHR36182">
    <property type="entry name" value="PROTEIN, PUTATIVE (AFU_ORTHOLOGUE AFUA_6G10930)-RELATED"/>
    <property type="match status" value="1"/>
</dbReference>
<organism evidence="3 4">
    <name type="scientific">Neofusicoccum ribis</name>
    <dbReference type="NCBI Taxonomy" id="45134"/>
    <lineage>
        <taxon>Eukaryota</taxon>
        <taxon>Fungi</taxon>
        <taxon>Dikarya</taxon>
        <taxon>Ascomycota</taxon>
        <taxon>Pezizomycotina</taxon>
        <taxon>Dothideomycetes</taxon>
        <taxon>Dothideomycetes incertae sedis</taxon>
        <taxon>Botryosphaeriales</taxon>
        <taxon>Botryosphaeriaceae</taxon>
        <taxon>Neofusicoccum</taxon>
    </lineage>
</organism>
<protein>
    <recommendedName>
        <fullName evidence="5">Lytic polysaccharide monooxygenase</fullName>
    </recommendedName>
</protein>
<keyword evidence="4" id="KW-1185">Reference proteome</keyword>
<evidence type="ECO:0000313" key="4">
    <source>
        <dbReference type="Proteomes" id="UP001521116"/>
    </source>
</evidence>
<keyword evidence="2" id="KW-0732">Signal</keyword>
<gene>
    <name evidence="3" type="ORF">SLS56_001475</name>
</gene>
<feature type="compositionally biased region" description="Low complexity" evidence="1">
    <location>
        <begin position="252"/>
        <end position="285"/>
    </location>
</feature>
<sequence length="420" mass="41164">MYTSTTLAAVALSLLGSASGHMIMNKPTPYSASKVQSSPLDGTTYAFPCQGGTDASYYKGTEATTIAAGDNTTLSFTGSAVHGGGSCQVSVTYENPPPADQSKWKVIHSMIGGCPASAEGNIATSGTDADGRPNGEQCSGESGDNCVKQYSIQIPKELKTGSATFAWTWFNKIGNREMYMNCAPIEITGGADSDDYYNSLPDMFVANIPGKCTTGNGVVEFPNPGTSVETGDSVDSAAIGTCDSGLNGASGAGSSSGDSSSGGSSAAASPAASTPAAGASTPAVSTPAAGGVFAPGAASGSSYTATSMATVVVTQSDSGAVSTPAAAATPATPAGSSGAASTPASGCEACSENGKVVCIGTSSFGLCNNGCAVAQALAAGTTCSNGTISKRDISKVMKGSHAKAHARAIARAAGSVHRSS</sequence>
<feature type="signal peptide" evidence="2">
    <location>
        <begin position="1"/>
        <end position="20"/>
    </location>
</feature>
<dbReference type="Proteomes" id="UP001521116">
    <property type="component" value="Unassembled WGS sequence"/>
</dbReference>
<feature type="region of interest" description="Disordered" evidence="1">
    <location>
        <begin position="248"/>
        <end position="285"/>
    </location>
</feature>
<proteinExistence type="predicted"/>
<name>A0ABR3T8B6_9PEZI</name>
<accession>A0ABR3T8B6</accession>
<evidence type="ECO:0000256" key="2">
    <source>
        <dbReference type="SAM" id="SignalP"/>
    </source>
</evidence>
<evidence type="ECO:0000256" key="1">
    <source>
        <dbReference type="SAM" id="MobiDB-lite"/>
    </source>
</evidence>
<comment type="caution">
    <text evidence="3">The sequence shown here is derived from an EMBL/GenBank/DDBJ whole genome shotgun (WGS) entry which is preliminary data.</text>
</comment>
<dbReference type="PANTHER" id="PTHR36182:SF2">
    <property type="entry name" value="LYTIC POLYSACCHARIDE MONOOXYGENASE"/>
    <property type="match status" value="1"/>
</dbReference>
<dbReference type="Gene3D" id="2.70.50.70">
    <property type="match status" value="1"/>
</dbReference>
<reference evidence="3 4" key="1">
    <citation type="submission" date="2024-02" db="EMBL/GenBank/DDBJ databases">
        <title>De novo assembly and annotation of 12 fungi associated with fruit tree decline syndrome in Ontario, Canada.</title>
        <authorList>
            <person name="Sulman M."/>
            <person name="Ellouze W."/>
            <person name="Ilyukhin E."/>
        </authorList>
    </citation>
    <scope>NUCLEOTIDE SEQUENCE [LARGE SCALE GENOMIC DNA]</scope>
    <source>
        <strain evidence="3 4">M1-105</strain>
    </source>
</reference>
<evidence type="ECO:0000313" key="3">
    <source>
        <dbReference type="EMBL" id="KAL1635780.1"/>
    </source>
</evidence>
<dbReference type="EMBL" id="JAJVDC020000009">
    <property type="protein sequence ID" value="KAL1635780.1"/>
    <property type="molecule type" value="Genomic_DNA"/>
</dbReference>